<dbReference type="Gene3D" id="3.40.50.720">
    <property type="entry name" value="NAD(P)-binding Rossmann-like Domain"/>
    <property type="match status" value="1"/>
</dbReference>
<sequence length="102" mass="11884">MLCEKPFVVSPEQCQELITLAKEKNVFLMEAMWTYFLPAINKAKQWIAQDRLGKIRHIKIDFGYPMPYSPTCREYNAELAGGSLFDMGIYPLALVWFFLKKT</sequence>
<feature type="domain" description="GFO/IDH/MocA-like oxidoreductase" evidence="2">
    <location>
        <begin position="41"/>
        <end position="99"/>
    </location>
</feature>
<dbReference type="SUPFAM" id="SSF51735">
    <property type="entry name" value="NAD(P)-binding Rossmann-fold domains"/>
    <property type="match status" value="1"/>
</dbReference>
<keyword evidence="1" id="KW-0560">Oxidoreductase</keyword>
<dbReference type="PANTHER" id="PTHR22604:SF105">
    <property type="entry name" value="TRANS-1,2-DIHYDROBENZENE-1,2-DIOL DEHYDROGENASE"/>
    <property type="match status" value="1"/>
</dbReference>
<evidence type="ECO:0000259" key="2">
    <source>
        <dbReference type="Pfam" id="PF22725"/>
    </source>
</evidence>
<evidence type="ECO:0000313" key="4">
    <source>
        <dbReference type="Proteomes" id="UP001247805"/>
    </source>
</evidence>
<protein>
    <submittedName>
        <fullName evidence="3">Gfo/Idh/MocA family oxidoreductase</fullName>
    </submittedName>
</protein>
<dbReference type="Proteomes" id="UP001247805">
    <property type="component" value="Unassembled WGS sequence"/>
</dbReference>
<dbReference type="Pfam" id="PF22725">
    <property type="entry name" value="GFO_IDH_MocA_C3"/>
    <property type="match status" value="1"/>
</dbReference>
<proteinExistence type="predicted"/>
<gene>
    <name evidence="3" type="ORF">RS130_09095</name>
</gene>
<evidence type="ECO:0000256" key="1">
    <source>
        <dbReference type="ARBA" id="ARBA00023002"/>
    </source>
</evidence>
<name>A0ABU3SVX5_9ALTE</name>
<comment type="caution">
    <text evidence="3">The sequence shown here is derived from an EMBL/GenBank/DDBJ whole genome shotgun (WGS) entry which is preliminary data.</text>
</comment>
<accession>A0ABU3SVX5</accession>
<dbReference type="InterPro" id="IPR036291">
    <property type="entry name" value="NAD(P)-bd_dom_sf"/>
</dbReference>
<dbReference type="Gene3D" id="3.30.360.10">
    <property type="entry name" value="Dihydrodipicolinate Reductase, domain 2"/>
    <property type="match status" value="1"/>
</dbReference>
<keyword evidence="4" id="KW-1185">Reference proteome</keyword>
<dbReference type="PANTHER" id="PTHR22604">
    <property type="entry name" value="OXIDOREDUCTASES"/>
    <property type="match status" value="1"/>
</dbReference>
<dbReference type="InterPro" id="IPR055170">
    <property type="entry name" value="GFO_IDH_MocA-like_dom"/>
</dbReference>
<reference evidence="3 4" key="1">
    <citation type="submission" date="2023-10" db="EMBL/GenBank/DDBJ databases">
        <title>Glaciecola aquimarina strain GGW-M5 nov., isolated from a coastal seawater.</title>
        <authorList>
            <person name="Bayburt H."/>
            <person name="Kim J.M."/>
            <person name="Choi B.J."/>
            <person name="Jeon C.O."/>
        </authorList>
    </citation>
    <scope>NUCLEOTIDE SEQUENCE [LARGE SCALE GENOMIC DNA]</scope>
    <source>
        <strain evidence="3 4">KCTC 32108</strain>
    </source>
</reference>
<organism evidence="3 4">
    <name type="scientific">Paraglaciecola aquimarina</name>
    <dbReference type="NCBI Taxonomy" id="1235557"/>
    <lineage>
        <taxon>Bacteria</taxon>
        <taxon>Pseudomonadati</taxon>
        <taxon>Pseudomonadota</taxon>
        <taxon>Gammaproteobacteria</taxon>
        <taxon>Alteromonadales</taxon>
        <taxon>Alteromonadaceae</taxon>
        <taxon>Paraglaciecola</taxon>
    </lineage>
</organism>
<dbReference type="EMBL" id="JAWDIO010000002">
    <property type="protein sequence ID" value="MDU0354072.1"/>
    <property type="molecule type" value="Genomic_DNA"/>
</dbReference>
<evidence type="ECO:0000313" key="3">
    <source>
        <dbReference type="EMBL" id="MDU0354072.1"/>
    </source>
</evidence>
<dbReference type="InterPro" id="IPR050984">
    <property type="entry name" value="Gfo/Idh/MocA_domain"/>
</dbReference>